<evidence type="ECO:0000256" key="8">
    <source>
        <dbReference type="SAM" id="Phobius"/>
    </source>
</evidence>
<keyword evidence="5 8" id="KW-1133">Transmembrane helix</keyword>
<evidence type="ECO:0000256" key="4">
    <source>
        <dbReference type="ARBA" id="ARBA00022692"/>
    </source>
</evidence>
<feature type="region of interest" description="Disordered" evidence="7">
    <location>
        <begin position="452"/>
        <end position="549"/>
    </location>
</feature>
<comment type="subcellular location">
    <subcellularLocation>
        <location evidence="1">Membrane</location>
        <topology evidence="1">Multi-pass membrane protein</topology>
    </subcellularLocation>
</comment>
<keyword evidence="3" id="KW-0813">Transport</keyword>
<protein>
    <submittedName>
        <fullName evidence="10">Sodium/calcium exchanger protein-domain-containing protein</fullName>
    </submittedName>
</protein>
<feature type="transmembrane region" description="Helical" evidence="8">
    <location>
        <begin position="228"/>
        <end position="252"/>
    </location>
</feature>
<evidence type="ECO:0000259" key="9">
    <source>
        <dbReference type="Pfam" id="PF01699"/>
    </source>
</evidence>
<feature type="region of interest" description="Disordered" evidence="7">
    <location>
        <begin position="632"/>
        <end position="742"/>
    </location>
</feature>
<comment type="caution">
    <text evidence="10">The sequence shown here is derived from an EMBL/GenBank/DDBJ whole genome shotgun (WGS) entry which is preliminary data.</text>
</comment>
<feature type="compositionally biased region" description="Basic and acidic residues" evidence="7">
    <location>
        <begin position="660"/>
        <end position="669"/>
    </location>
</feature>
<dbReference type="PANTHER" id="PTHR12266:SF0">
    <property type="entry name" value="MITOCHONDRIAL SODIUM_CALCIUM EXCHANGER PROTEIN"/>
    <property type="match status" value="1"/>
</dbReference>
<feature type="compositionally biased region" description="Acidic residues" evidence="7">
    <location>
        <begin position="733"/>
        <end position="742"/>
    </location>
</feature>
<feature type="transmembrane region" description="Helical" evidence="8">
    <location>
        <begin position="783"/>
        <end position="805"/>
    </location>
</feature>
<dbReference type="GO" id="GO:0008324">
    <property type="term" value="F:monoatomic cation transmembrane transporter activity"/>
    <property type="evidence" value="ECO:0007669"/>
    <property type="project" value="TreeGrafter"/>
</dbReference>
<evidence type="ECO:0000256" key="1">
    <source>
        <dbReference type="ARBA" id="ARBA00004141"/>
    </source>
</evidence>
<feature type="transmembrane region" description="Helical" evidence="8">
    <location>
        <begin position="176"/>
        <end position="194"/>
    </location>
</feature>
<accession>A0AA40CBN8</accession>
<evidence type="ECO:0000256" key="6">
    <source>
        <dbReference type="ARBA" id="ARBA00023136"/>
    </source>
</evidence>
<dbReference type="PANTHER" id="PTHR12266">
    <property type="entry name" value="NA+/CA2+ K+ INDEPENDENT EXCHANGER"/>
    <property type="match status" value="1"/>
</dbReference>
<feature type="domain" description="Sodium/calcium exchanger membrane region" evidence="9">
    <location>
        <begin position="108"/>
        <end position="247"/>
    </location>
</feature>
<keyword evidence="11" id="KW-1185">Reference proteome</keyword>
<evidence type="ECO:0000256" key="5">
    <source>
        <dbReference type="ARBA" id="ARBA00022989"/>
    </source>
</evidence>
<feature type="transmembrane region" description="Helical" evidence="8">
    <location>
        <begin position="840"/>
        <end position="862"/>
    </location>
</feature>
<evidence type="ECO:0000256" key="3">
    <source>
        <dbReference type="ARBA" id="ARBA00022448"/>
    </source>
</evidence>
<feature type="transmembrane region" description="Helical" evidence="8">
    <location>
        <begin position="203"/>
        <end position="222"/>
    </location>
</feature>
<keyword evidence="4 8" id="KW-0812">Transmembrane</keyword>
<evidence type="ECO:0000256" key="2">
    <source>
        <dbReference type="ARBA" id="ARBA00008170"/>
    </source>
</evidence>
<dbReference type="InterPro" id="IPR004837">
    <property type="entry name" value="NaCa_Exmemb"/>
</dbReference>
<feature type="domain" description="Sodium/calcium exchanger membrane region" evidence="9">
    <location>
        <begin position="820"/>
        <end position="981"/>
    </location>
</feature>
<feature type="transmembrane region" description="Helical" evidence="8">
    <location>
        <begin position="817"/>
        <end position="834"/>
    </location>
</feature>
<sequence>MAPLLTSNRRRSQPFIASILLISTLAAYSLIIRPAIFDPQPHDAARLTSRSAKGPPPDCRAVHQAADQCAFVLANCEDDDKAGLLHYLSFYYCTLGNAKPVAFTILVTWMGLLFTTIGIAAAEYFSINLSTLSRLLNLSENLAGVTLCAIGNGSPDVFSTFAAMSSNSGSMAIGELIGAAGFITAVVAGSMGLVREFKVSKKAFVRDILFFIVAISFTMAFLNDGELHLWECFTMIGFYLTYVAVVVGWHWYVVRRRKQRQKQIASRSHLLGASGAGSEDLEPYRDFPEDGDGTMGGRSASAPEPADMSALERGPRIEIDGEGVTNGADDDDEGRERHVVAEMTSNMSINRPRWRRSNTTIAPIRPSLVGALEFRSVLASLQRASNMPLGRLPERMYSDHARQLSGALERSATGYQDVPGRSRAFTSLEESPAAKRDRALSHGNIPLNLGGHLPEIISEEPSPGLGRATSATIDGRLAPPSPVITSGDHAAHQPQTLSPSKRSDRPPQLQIPSPSRGSSIRSSPSLSPFPGLTESPGALTPLPPNEDATVFTFQAPPERRLSAARPLEDDEGQPKPVKWWPYGVLPPPHILLNTLFPTLQGWKDKPWWGKIVSVILLPTLFVLVTTLPVAHSESKELPGDDLPDIPEVMQPVSPGLPASDQRHGDEQREAAVWQEFQRRTRSISSRSPRALSPHYGSLDGRESEDGVTPAGHHSHRPSISVSVPQPTHSDAAQEPDDDTTVSGEEEVGWKRWLIAVQIFTGPFFVVFITWANVYSDEENSGRTLLKLVACSLVFSLCLLTALLALTAPDKKPKYHHLLCFLGFMVSIAWISTIAGEVVGVLKAFGVILGISEAILGLTVFAVGNSLGDLVADITIARLDHPVMALAACFGGPMLNILLGIGFGGVYMAYTSANKAHRKHPDRPLHYKPYPIEVGKTLRISAAGVLLTLFAILIAVPYNKWVMSRKIGFGLIGVWTFTTLVNVVVEITGNWSDVA</sequence>
<evidence type="ECO:0000256" key="7">
    <source>
        <dbReference type="SAM" id="MobiDB-lite"/>
    </source>
</evidence>
<name>A0AA40CBN8_9PEZI</name>
<dbReference type="InterPro" id="IPR051359">
    <property type="entry name" value="CaCA_antiporter"/>
</dbReference>
<feature type="transmembrane region" description="Helical" evidence="8">
    <location>
        <begin position="752"/>
        <end position="771"/>
    </location>
</feature>
<feature type="transmembrane region" description="Helical" evidence="8">
    <location>
        <begin position="967"/>
        <end position="984"/>
    </location>
</feature>
<dbReference type="Proteomes" id="UP001175000">
    <property type="component" value="Unassembled WGS sequence"/>
</dbReference>
<evidence type="ECO:0000313" key="10">
    <source>
        <dbReference type="EMBL" id="KAK0632826.1"/>
    </source>
</evidence>
<dbReference type="GO" id="GO:0016020">
    <property type="term" value="C:membrane"/>
    <property type="evidence" value="ECO:0007669"/>
    <property type="project" value="UniProtKB-SubCell"/>
</dbReference>
<feature type="compositionally biased region" description="Polar residues" evidence="7">
    <location>
        <begin position="717"/>
        <end position="730"/>
    </location>
</feature>
<feature type="transmembrane region" description="Helical" evidence="8">
    <location>
        <begin position="12"/>
        <end position="31"/>
    </location>
</feature>
<dbReference type="EMBL" id="JAULSU010000001">
    <property type="protein sequence ID" value="KAK0632826.1"/>
    <property type="molecule type" value="Genomic_DNA"/>
</dbReference>
<dbReference type="InterPro" id="IPR044880">
    <property type="entry name" value="NCX_ion-bd_dom_sf"/>
</dbReference>
<organism evidence="10 11">
    <name type="scientific">Immersiella caudata</name>
    <dbReference type="NCBI Taxonomy" id="314043"/>
    <lineage>
        <taxon>Eukaryota</taxon>
        <taxon>Fungi</taxon>
        <taxon>Dikarya</taxon>
        <taxon>Ascomycota</taxon>
        <taxon>Pezizomycotina</taxon>
        <taxon>Sordariomycetes</taxon>
        <taxon>Sordariomycetidae</taxon>
        <taxon>Sordariales</taxon>
        <taxon>Lasiosphaeriaceae</taxon>
        <taxon>Immersiella</taxon>
    </lineage>
</organism>
<comment type="similarity">
    <text evidence="2">Belongs to the Ca(2+):cation antiporter (CaCA) (TC 2.A.19) family.</text>
</comment>
<gene>
    <name evidence="10" type="ORF">B0T14DRAFT_533157</name>
</gene>
<keyword evidence="6 8" id="KW-0472">Membrane</keyword>
<dbReference type="Pfam" id="PF01699">
    <property type="entry name" value="Na_Ca_ex"/>
    <property type="match status" value="2"/>
</dbReference>
<proteinExistence type="inferred from homology"/>
<feature type="compositionally biased region" description="Low complexity" evidence="7">
    <location>
        <begin position="512"/>
        <end position="530"/>
    </location>
</feature>
<evidence type="ECO:0000313" key="11">
    <source>
        <dbReference type="Proteomes" id="UP001175000"/>
    </source>
</evidence>
<feature type="transmembrane region" description="Helical" evidence="8">
    <location>
        <begin position="937"/>
        <end position="955"/>
    </location>
</feature>
<dbReference type="AlphaFoldDB" id="A0AA40CBN8"/>
<dbReference type="Gene3D" id="1.20.1420.30">
    <property type="entry name" value="NCX, central ion-binding region"/>
    <property type="match status" value="2"/>
</dbReference>
<feature type="transmembrane region" description="Helical" evidence="8">
    <location>
        <begin position="882"/>
        <end position="909"/>
    </location>
</feature>
<feature type="transmembrane region" description="Helical" evidence="8">
    <location>
        <begin position="101"/>
        <end position="122"/>
    </location>
</feature>
<dbReference type="GO" id="GO:0006874">
    <property type="term" value="P:intracellular calcium ion homeostasis"/>
    <property type="evidence" value="ECO:0007669"/>
    <property type="project" value="TreeGrafter"/>
</dbReference>
<feature type="region of interest" description="Disordered" evidence="7">
    <location>
        <begin position="273"/>
        <end position="309"/>
    </location>
</feature>
<reference evidence="10" key="1">
    <citation type="submission" date="2023-06" db="EMBL/GenBank/DDBJ databases">
        <title>Genome-scale phylogeny and comparative genomics of the fungal order Sordariales.</title>
        <authorList>
            <consortium name="Lawrence Berkeley National Laboratory"/>
            <person name="Hensen N."/>
            <person name="Bonometti L."/>
            <person name="Westerberg I."/>
            <person name="Brannstrom I.O."/>
            <person name="Guillou S."/>
            <person name="Cros-Aarteil S."/>
            <person name="Calhoun S."/>
            <person name="Haridas S."/>
            <person name="Kuo A."/>
            <person name="Mondo S."/>
            <person name="Pangilinan J."/>
            <person name="Riley R."/>
            <person name="Labutti K."/>
            <person name="Andreopoulos B."/>
            <person name="Lipzen A."/>
            <person name="Chen C."/>
            <person name="Yanf M."/>
            <person name="Daum C."/>
            <person name="Ng V."/>
            <person name="Clum A."/>
            <person name="Steindorff A."/>
            <person name="Ohm R."/>
            <person name="Martin F."/>
            <person name="Silar P."/>
            <person name="Natvig D."/>
            <person name="Lalanne C."/>
            <person name="Gautier V."/>
            <person name="Ament-Velasquez S.L."/>
            <person name="Kruys A."/>
            <person name="Hutchinson M.I."/>
            <person name="Powell A.J."/>
            <person name="Barry K."/>
            <person name="Miller A.N."/>
            <person name="Grigoriev I.V."/>
            <person name="Debuchy R."/>
            <person name="Gladieux P."/>
            <person name="Thoren M.H."/>
            <person name="Johannesson H."/>
        </authorList>
    </citation>
    <scope>NUCLEOTIDE SEQUENCE</scope>
    <source>
        <strain evidence="10">CBS 606.72</strain>
    </source>
</reference>